<dbReference type="GO" id="GO:0008483">
    <property type="term" value="F:transaminase activity"/>
    <property type="evidence" value="ECO:0007669"/>
    <property type="project" value="UniProtKB-KW"/>
</dbReference>
<dbReference type="InterPro" id="IPR015424">
    <property type="entry name" value="PyrdxlP-dep_Trfase"/>
</dbReference>
<dbReference type="OrthoDB" id="9801052at2"/>
<name>A7HWP3_PARL1</name>
<dbReference type="GO" id="GO:0030170">
    <property type="term" value="F:pyridoxal phosphate binding"/>
    <property type="evidence" value="ECO:0007669"/>
    <property type="project" value="InterPro"/>
</dbReference>
<dbReference type="AlphaFoldDB" id="A7HWP3"/>
<dbReference type="KEGG" id="pla:Plav_2718"/>
<dbReference type="InterPro" id="IPR015422">
    <property type="entry name" value="PyrdxlP-dep_Trfase_small"/>
</dbReference>
<dbReference type="RefSeq" id="WP_012111641.1">
    <property type="nucleotide sequence ID" value="NC_009719.1"/>
</dbReference>
<evidence type="ECO:0000256" key="2">
    <source>
        <dbReference type="ARBA" id="ARBA00022898"/>
    </source>
</evidence>
<dbReference type="PANTHER" id="PTHR43713:SF3">
    <property type="entry name" value="GLUTAMATE-1-SEMIALDEHYDE 2,1-AMINOMUTASE 1, CHLOROPLASTIC-RELATED"/>
    <property type="match status" value="1"/>
</dbReference>
<evidence type="ECO:0000256" key="1">
    <source>
        <dbReference type="ARBA" id="ARBA00001933"/>
    </source>
</evidence>
<proteinExistence type="inferred from homology"/>
<dbReference type="eggNOG" id="COG0001">
    <property type="taxonomic scope" value="Bacteria"/>
</dbReference>
<dbReference type="InterPro" id="IPR015421">
    <property type="entry name" value="PyrdxlP-dep_Trfase_major"/>
</dbReference>
<reference evidence="4 5" key="1">
    <citation type="journal article" date="2011" name="Stand. Genomic Sci.">
        <title>Complete genome sequence of Parvibaculum lavamentivorans type strain (DS-1(T)).</title>
        <authorList>
            <person name="Schleheck D."/>
            <person name="Weiss M."/>
            <person name="Pitluck S."/>
            <person name="Bruce D."/>
            <person name="Land M.L."/>
            <person name="Han S."/>
            <person name="Saunders E."/>
            <person name="Tapia R."/>
            <person name="Detter C."/>
            <person name="Brettin T."/>
            <person name="Han J."/>
            <person name="Woyke T."/>
            <person name="Goodwin L."/>
            <person name="Pennacchio L."/>
            <person name="Nolan M."/>
            <person name="Cook A.M."/>
            <person name="Kjelleberg S."/>
            <person name="Thomas T."/>
        </authorList>
    </citation>
    <scope>NUCLEOTIDE SEQUENCE [LARGE SCALE GENOMIC DNA]</scope>
    <source>
        <strain evidence="5">DS-1 / DSM 13023 / NCIMB 13966</strain>
    </source>
</reference>
<dbReference type="Proteomes" id="UP000006377">
    <property type="component" value="Chromosome"/>
</dbReference>
<organism evidence="4 5">
    <name type="scientific">Parvibaculum lavamentivorans (strain DS-1 / DSM 13023 / NCIMB 13966)</name>
    <dbReference type="NCBI Taxonomy" id="402881"/>
    <lineage>
        <taxon>Bacteria</taxon>
        <taxon>Pseudomonadati</taxon>
        <taxon>Pseudomonadota</taxon>
        <taxon>Alphaproteobacteria</taxon>
        <taxon>Hyphomicrobiales</taxon>
        <taxon>Parvibaculaceae</taxon>
        <taxon>Parvibaculum</taxon>
    </lineage>
</organism>
<dbReference type="Gene3D" id="3.40.640.10">
    <property type="entry name" value="Type I PLP-dependent aspartate aminotransferase-like (Major domain)"/>
    <property type="match status" value="1"/>
</dbReference>
<dbReference type="Pfam" id="PF00202">
    <property type="entry name" value="Aminotran_3"/>
    <property type="match status" value="1"/>
</dbReference>
<dbReference type="HOGENOM" id="CLU_016922_1_0_5"/>
<evidence type="ECO:0000313" key="4">
    <source>
        <dbReference type="EMBL" id="ABS64326.1"/>
    </source>
</evidence>
<dbReference type="NCBIfam" id="NF005453">
    <property type="entry name" value="PRK07046.1"/>
    <property type="match status" value="1"/>
</dbReference>
<dbReference type="SUPFAM" id="SSF53383">
    <property type="entry name" value="PLP-dependent transferases"/>
    <property type="match status" value="1"/>
</dbReference>
<keyword evidence="5" id="KW-1185">Reference proteome</keyword>
<comment type="cofactor">
    <cofactor evidence="1">
        <name>pyridoxal 5'-phosphate</name>
        <dbReference type="ChEBI" id="CHEBI:597326"/>
    </cofactor>
</comment>
<evidence type="ECO:0000256" key="3">
    <source>
        <dbReference type="RuleBase" id="RU003560"/>
    </source>
</evidence>
<accession>A7HWP3</accession>
<dbReference type="PANTHER" id="PTHR43713">
    <property type="entry name" value="GLUTAMATE-1-SEMIALDEHYDE 2,1-AMINOMUTASE"/>
    <property type="match status" value="1"/>
</dbReference>
<gene>
    <name evidence="4" type="ordered locus">Plav_2718</name>
</gene>
<dbReference type="Gene3D" id="3.90.1150.10">
    <property type="entry name" value="Aspartate Aminotransferase, domain 1"/>
    <property type="match status" value="1"/>
</dbReference>
<dbReference type="EMBL" id="CP000774">
    <property type="protein sequence ID" value="ABS64326.1"/>
    <property type="molecule type" value="Genomic_DNA"/>
</dbReference>
<evidence type="ECO:0000313" key="5">
    <source>
        <dbReference type="Proteomes" id="UP000006377"/>
    </source>
</evidence>
<keyword evidence="4" id="KW-0808">Transferase</keyword>
<protein>
    <submittedName>
        <fullName evidence="4">Aminotransferase class-III</fullName>
    </submittedName>
</protein>
<sequence length="457" mass="48856">MTMPVEIRQRAEALIAAESTRFDELHPRSRQMAVEASAHFPGGVPLHWMLDWETPFPIFVREAKGSTVTDVDGHAYSDFCLGDTGAMFGHSPAPVAKAISEQAARGLTAMLPSNLTAQVGALLAARFGLPFWQVTATASDANRAVVRWARALTNRPKVLVFDGCYHGQVEDAFVKLDGGGTIMKPSLLGQVTDISATSIAAPFNDLEAVEKILAAGDVALILTEPALTNTAMVLPEPGFVEGLVASARRHGTLLCLDETHTISAGPGGFTREHDLSPDFFVLGKPIAGGLPAAVFGFTHKVENDMRRVLGTKTPGYSGIGTTLSGNMLALAAMRACLEEVMTPKNYGHMTALASRLADGMRAAVTRHNLPWTVTQLGARAELVFSERPLRNGAEAAAAIDHAVERAIHLFLLNRNLLVTPFHNMTLVAPTTTEADVESLVIRFDEALSALSGEGEFE</sequence>
<comment type="similarity">
    <text evidence="3">Belongs to the class-III pyridoxal-phosphate-dependent aminotransferase family.</text>
</comment>
<keyword evidence="4" id="KW-0032">Aminotransferase</keyword>
<keyword evidence="2 3" id="KW-0663">Pyridoxal phosphate</keyword>
<dbReference type="STRING" id="402881.Plav_2718"/>
<dbReference type="InterPro" id="IPR005814">
    <property type="entry name" value="Aminotrans_3"/>
</dbReference>